<evidence type="ECO:0000313" key="19">
    <source>
        <dbReference type="EMBL" id="HIY88099.1"/>
    </source>
</evidence>
<keyword evidence="3 12" id="KW-0597">Phosphoprotein</keyword>
<evidence type="ECO:0000259" key="18">
    <source>
        <dbReference type="PROSITE" id="PS50110"/>
    </source>
</evidence>
<dbReference type="InterPro" id="IPR036097">
    <property type="entry name" value="HisK_dim/P_sf"/>
</dbReference>
<reference evidence="19" key="2">
    <citation type="submission" date="2021-04" db="EMBL/GenBank/DDBJ databases">
        <authorList>
            <person name="Gilroy R."/>
        </authorList>
    </citation>
    <scope>NUCLEOTIDE SEQUENCE</scope>
    <source>
        <strain evidence="19">Gambia2-208</strain>
    </source>
</reference>
<proteinExistence type="predicted"/>
<evidence type="ECO:0000259" key="16">
    <source>
        <dbReference type="PROSITE" id="PS01124"/>
    </source>
</evidence>
<evidence type="ECO:0000256" key="15">
    <source>
        <dbReference type="SAM" id="Phobius"/>
    </source>
</evidence>
<protein>
    <recommendedName>
        <fullName evidence="2">histidine kinase</fullName>
        <ecNumber evidence="2">2.7.13.3</ecNumber>
    </recommendedName>
</protein>
<dbReference type="Gene3D" id="1.10.287.130">
    <property type="match status" value="1"/>
</dbReference>
<sequence length="715" mass="81320">FNVYSIYCTRKGEILAGGNGQYIKIYPDICRYQPTRHQVSFTGLYVANQPINVGEADENGRILLKQNIQQLDAITLDHSDVNFAIEVSSMDYLSQHKLKFAYRTNPDEKWVQATGNRINFNRLAPGTYYLQVKVDEPNGENNPVSELTIRIRPPFWLSGPAYGLYILICLGLVVLYAHWSHKKHRRTLLQQKKEMEAAQQHEMDEAKLRFFTNISHDLRTPLSLIITPLEQLLKSNKAPEAKEELELMRRNASTLMNEVNQLLDFRKLDQHKAQYAPSFGNLSAFVAGVCDVFRPLAQKSKITLELVTAHPSLEMNFDRNKMERILYNLLSNALKYNHTGGSITVNVDEIQTDGHETARIRVADTGIGIKDENKERIFERFFQETHTDTPYMGNGIGLHIVKEYVELHHGNITVEDNHPTGTIFSVLLPIDKSLPARQPADTPSENADTGQEKTTGETDRSDCLLIVEDNEDFRNFLVSCLKDKYQVVAAENGQKALEMLDRQTVNLIISDVMMPVMDGMELCRRIKHDIRFSHIPIILLTARTAEEHILGGLKEGADDYLTKPFNLDILLLRIQKLLAWTQENHRKFQTMDVSPAEITVSTLDEELIGRAVQIMEQEMDNADFSVEEFSNRLGLSRSGLYKKLMQITGKSPLEFMRTLRLKRGKALLEQSGDSISQIAYQVGMSPKQFAKFFKEEFGHLPSEHKKHAAGTSPSA</sequence>
<dbReference type="SMART" id="SM00388">
    <property type="entry name" value="HisKA"/>
    <property type="match status" value="1"/>
</dbReference>
<evidence type="ECO:0000256" key="9">
    <source>
        <dbReference type="ARBA" id="ARBA00023015"/>
    </source>
</evidence>
<dbReference type="InterPro" id="IPR018062">
    <property type="entry name" value="HTH_AraC-typ_CS"/>
</dbReference>
<keyword evidence="15" id="KW-0812">Transmembrane</keyword>
<dbReference type="GO" id="GO:0005524">
    <property type="term" value="F:ATP binding"/>
    <property type="evidence" value="ECO:0007669"/>
    <property type="project" value="UniProtKB-KW"/>
</dbReference>
<dbReference type="PROSITE" id="PS01124">
    <property type="entry name" value="HTH_ARAC_FAMILY_2"/>
    <property type="match status" value="1"/>
</dbReference>
<dbReference type="PROSITE" id="PS00041">
    <property type="entry name" value="HTH_ARAC_FAMILY_1"/>
    <property type="match status" value="1"/>
</dbReference>
<dbReference type="PRINTS" id="PR00344">
    <property type="entry name" value="BCTRLSENSOR"/>
</dbReference>
<feature type="transmembrane region" description="Helical" evidence="15">
    <location>
        <begin position="155"/>
        <end position="177"/>
    </location>
</feature>
<dbReference type="GO" id="GO:0043565">
    <property type="term" value="F:sequence-specific DNA binding"/>
    <property type="evidence" value="ECO:0007669"/>
    <property type="project" value="InterPro"/>
</dbReference>
<evidence type="ECO:0000256" key="4">
    <source>
        <dbReference type="ARBA" id="ARBA00022679"/>
    </source>
</evidence>
<feature type="non-terminal residue" evidence="19">
    <location>
        <position position="1"/>
    </location>
</feature>
<evidence type="ECO:0000256" key="7">
    <source>
        <dbReference type="ARBA" id="ARBA00022840"/>
    </source>
</evidence>
<dbReference type="EC" id="2.7.13.3" evidence="2"/>
<feature type="domain" description="Response regulatory" evidence="18">
    <location>
        <begin position="463"/>
        <end position="578"/>
    </location>
</feature>
<dbReference type="InterPro" id="IPR011006">
    <property type="entry name" value="CheY-like_superfamily"/>
</dbReference>
<dbReference type="SMART" id="SM00342">
    <property type="entry name" value="HTH_ARAC"/>
    <property type="match status" value="1"/>
</dbReference>
<keyword evidence="15" id="KW-0472">Membrane</keyword>
<feature type="domain" description="Histidine kinase" evidence="17">
    <location>
        <begin position="213"/>
        <end position="432"/>
    </location>
</feature>
<name>A0A9D1ZIC7_9BACE</name>
<dbReference type="InterPro" id="IPR001789">
    <property type="entry name" value="Sig_transdc_resp-reg_receiver"/>
</dbReference>
<dbReference type="SUPFAM" id="SSF47384">
    <property type="entry name" value="Homodimeric domain of signal transducing histidine kinase"/>
    <property type="match status" value="1"/>
</dbReference>
<feature type="region of interest" description="Disordered" evidence="14">
    <location>
        <begin position="435"/>
        <end position="458"/>
    </location>
</feature>
<keyword evidence="15" id="KW-1133">Transmembrane helix</keyword>
<dbReference type="EMBL" id="DXCV01000036">
    <property type="protein sequence ID" value="HIY88099.1"/>
    <property type="molecule type" value="Genomic_DNA"/>
</dbReference>
<dbReference type="InterPro" id="IPR013783">
    <property type="entry name" value="Ig-like_fold"/>
</dbReference>
<dbReference type="SUPFAM" id="SSF55874">
    <property type="entry name" value="ATPase domain of HSP90 chaperone/DNA topoisomerase II/histidine kinase"/>
    <property type="match status" value="1"/>
</dbReference>
<dbReference type="PROSITE" id="PS50109">
    <property type="entry name" value="HIS_KIN"/>
    <property type="match status" value="1"/>
</dbReference>
<reference evidence="19" key="1">
    <citation type="journal article" date="2021" name="PeerJ">
        <title>Extensive microbial diversity within the chicken gut microbiome revealed by metagenomics and culture.</title>
        <authorList>
            <person name="Gilroy R."/>
            <person name="Ravi A."/>
            <person name="Getino M."/>
            <person name="Pursley I."/>
            <person name="Horton D.L."/>
            <person name="Alikhan N.F."/>
            <person name="Baker D."/>
            <person name="Gharbi K."/>
            <person name="Hall N."/>
            <person name="Watson M."/>
            <person name="Adriaenssens E.M."/>
            <person name="Foster-Nyarko E."/>
            <person name="Jarju S."/>
            <person name="Secka A."/>
            <person name="Antonio M."/>
            <person name="Oren A."/>
            <person name="Chaudhuri R.R."/>
            <person name="La Ragione R."/>
            <person name="Hildebrand F."/>
            <person name="Pallen M.J."/>
        </authorList>
    </citation>
    <scope>NUCLEOTIDE SEQUENCE</scope>
    <source>
        <strain evidence="19">Gambia2-208</strain>
    </source>
</reference>
<keyword evidence="7" id="KW-0067">ATP-binding</keyword>
<dbReference type="Pfam" id="PF12833">
    <property type="entry name" value="HTH_18"/>
    <property type="match status" value="1"/>
</dbReference>
<evidence type="ECO:0000256" key="11">
    <source>
        <dbReference type="ARBA" id="ARBA00023163"/>
    </source>
</evidence>
<keyword evidence="5" id="KW-0547">Nucleotide-binding</keyword>
<accession>A0A9D1ZIC7</accession>
<dbReference type="PROSITE" id="PS50110">
    <property type="entry name" value="RESPONSE_REGULATORY"/>
    <property type="match status" value="1"/>
</dbReference>
<dbReference type="InterPro" id="IPR036890">
    <property type="entry name" value="HATPase_C_sf"/>
</dbReference>
<dbReference type="Gene3D" id="3.40.50.2300">
    <property type="match status" value="1"/>
</dbReference>
<dbReference type="InterPro" id="IPR018060">
    <property type="entry name" value="HTH_AraC"/>
</dbReference>
<keyword evidence="4" id="KW-0808">Transferase</keyword>
<feature type="domain" description="HTH araC/xylS-type" evidence="16">
    <location>
        <begin position="609"/>
        <end position="707"/>
    </location>
</feature>
<dbReference type="FunFam" id="1.10.287.130:FF:000045">
    <property type="entry name" value="Two-component system sensor histidine kinase/response regulator"/>
    <property type="match status" value="1"/>
</dbReference>
<dbReference type="PANTHER" id="PTHR43547">
    <property type="entry name" value="TWO-COMPONENT HISTIDINE KINASE"/>
    <property type="match status" value="1"/>
</dbReference>
<keyword evidence="9" id="KW-0805">Transcription regulation</keyword>
<organism evidence="19 20">
    <name type="scientific">Candidatus Bacteroides pullicola</name>
    <dbReference type="NCBI Taxonomy" id="2838475"/>
    <lineage>
        <taxon>Bacteria</taxon>
        <taxon>Pseudomonadati</taxon>
        <taxon>Bacteroidota</taxon>
        <taxon>Bacteroidia</taxon>
        <taxon>Bacteroidales</taxon>
        <taxon>Bacteroidaceae</taxon>
        <taxon>Bacteroides</taxon>
    </lineage>
</organism>
<keyword evidence="6" id="KW-0418">Kinase</keyword>
<keyword evidence="11" id="KW-0804">Transcription</keyword>
<evidence type="ECO:0000256" key="3">
    <source>
        <dbReference type="ARBA" id="ARBA00022553"/>
    </source>
</evidence>
<dbReference type="GO" id="GO:0003700">
    <property type="term" value="F:DNA-binding transcription factor activity"/>
    <property type="evidence" value="ECO:0007669"/>
    <property type="project" value="InterPro"/>
</dbReference>
<dbReference type="FunFam" id="3.30.565.10:FF:000037">
    <property type="entry name" value="Hybrid sensor histidine kinase/response regulator"/>
    <property type="match status" value="1"/>
</dbReference>
<dbReference type="PANTHER" id="PTHR43547:SF2">
    <property type="entry name" value="HYBRID SIGNAL TRANSDUCTION HISTIDINE KINASE C"/>
    <property type="match status" value="1"/>
</dbReference>
<feature type="modified residue" description="4-aspartylphosphate" evidence="12">
    <location>
        <position position="511"/>
    </location>
</feature>
<dbReference type="AlphaFoldDB" id="A0A9D1ZIC7"/>
<dbReference type="Gene3D" id="2.60.40.10">
    <property type="entry name" value="Immunoglobulins"/>
    <property type="match status" value="1"/>
</dbReference>
<evidence type="ECO:0000256" key="12">
    <source>
        <dbReference type="PROSITE-ProRule" id="PRU00169"/>
    </source>
</evidence>
<dbReference type="SMART" id="SM00387">
    <property type="entry name" value="HATPase_c"/>
    <property type="match status" value="1"/>
</dbReference>
<dbReference type="Gene3D" id="1.10.10.60">
    <property type="entry name" value="Homeodomain-like"/>
    <property type="match status" value="1"/>
</dbReference>
<dbReference type="SUPFAM" id="SSF46689">
    <property type="entry name" value="Homeodomain-like"/>
    <property type="match status" value="1"/>
</dbReference>
<comment type="catalytic activity">
    <reaction evidence="1">
        <text>ATP + protein L-histidine = ADP + protein N-phospho-L-histidine.</text>
        <dbReference type="EC" id="2.7.13.3"/>
    </reaction>
</comment>
<evidence type="ECO:0000256" key="13">
    <source>
        <dbReference type="SAM" id="Coils"/>
    </source>
</evidence>
<dbReference type="InterPro" id="IPR011123">
    <property type="entry name" value="Y_Y_Y"/>
</dbReference>
<dbReference type="SUPFAM" id="SSF52172">
    <property type="entry name" value="CheY-like"/>
    <property type="match status" value="1"/>
</dbReference>
<dbReference type="GO" id="GO:0000155">
    <property type="term" value="F:phosphorelay sensor kinase activity"/>
    <property type="evidence" value="ECO:0007669"/>
    <property type="project" value="InterPro"/>
</dbReference>
<evidence type="ECO:0000313" key="20">
    <source>
        <dbReference type="Proteomes" id="UP000886851"/>
    </source>
</evidence>
<dbReference type="CDD" id="cd17574">
    <property type="entry name" value="REC_OmpR"/>
    <property type="match status" value="1"/>
</dbReference>
<dbReference type="Pfam" id="PF00512">
    <property type="entry name" value="HisKA"/>
    <property type="match status" value="1"/>
</dbReference>
<keyword evidence="13" id="KW-0175">Coiled coil</keyword>
<dbReference type="Pfam" id="PF00072">
    <property type="entry name" value="Response_reg"/>
    <property type="match status" value="1"/>
</dbReference>
<keyword evidence="10" id="KW-0238">DNA-binding</keyword>
<dbReference type="Pfam" id="PF07495">
    <property type="entry name" value="Y_Y_Y"/>
    <property type="match status" value="1"/>
</dbReference>
<dbReference type="InterPro" id="IPR009057">
    <property type="entry name" value="Homeodomain-like_sf"/>
</dbReference>
<comment type="caution">
    <text evidence="19">The sequence shown here is derived from an EMBL/GenBank/DDBJ whole genome shotgun (WGS) entry which is preliminary data.</text>
</comment>
<dbReference type="SMART" id="SM00448">
    <property type="entry name" value="REC"/>
    <property type="match status" value="1"/>
</dbReference>
<dbReference type="InterPro" id="IPR004358">
    <property type="entry name" value="Sig_transdc_His_kin-like_C"/>
</dbReference>
<evidence type="ECO:0000256" key="5">
    <source>
        <dbReference type="ARBA" id="ARBA00022741"/>
    </source>
</evidence>
<evidence type="ECO:0000256" key="8">
    <source>
        <dbReference type="ARBA" id="ARBA00023012"/>
    </source>
</evidence>
<evidence type="ECO:0000259" key="17">
    <source>
        <dbReference type="PROSITE" id="PS50109"/>
    </source>
</evidence>
<dbReference type="Pfam" id="PF02518">
    <property type="entry name" value="HATPase_c"/>
    <property type="match status" value="1"/>
</dbReference>
<dbReference type="InterPro" id="IPR005467">
    <property type="entry name" value="His_kinase_dom"/>
</dbReference>
<evidence type="ECO:0000256" key="6">
    <source>
        <dbReference type="ARBA" id="ARBA00022777"/>
    </source>
</evidence>
<dbReference type="CDD" id="cd00082">
    <property type="entry name" value="HisKA"/>
    <property type="match status" value="1"/>
</dbReference>
<dbReference type="Gene3D" id="3.30.565.10">
    <property type="entry name" value="Histidine kinase-like ATPase, C-terminal domain"/>
    <property type="match status" value="1"/>
</dbReference>
<keyword evidence="8" id="KW-0902">Two-component regulatory system</keyword>
<feature type="coiled-coil region" evidence="13">
    <location>
        <begin position="181"/>
        <end position="209"/>
    </location>
</feature>
<evidence type="ECO:0000256" key="14">
    <source>
        <dbReference type="SAM" id="MobiDB-lite"/>
    </source>
</evidence>
<gene>
    <name evidence="19" type="ORF">H9824_05280</name>
</gene>
<dbReference type="Proteomes" id="UP000886851">
    <property type="component" value="Unassembled WGS sequence"/>
</dbReference>
<evidence type="ECO:0000256" key="1">
    <source>
        <dbReference type="ARBA" id="ARBA00000085"/>
    </source>
</evidence>
<dbReference type="InterPro" id="IPR003594">
    <property type="entry name" value="HATPase_dom"/>
</dbReference>
<dbReference type="InterPro" id="IPR003661">
    <property type="entry name" value="HisK_dim/P_dom"/>
</dbReference>
<evidence type="ECO:0000256" key="2">
    <source>
        <dbReference type="ARBA" id="ARBA00012438"/>
    </source>
</evidence>
<evidence type="ECO:0000256" key="10">
    <source>
        <dbReference type="ARBA" id="ARBA00023125"/>
    </source>
</evidence>